<feature type="domain" description="DUF1559" evidence="2">
    <location>
        <begin position="52"/>
        <end position="326"/>
    </location>
</feature>
<dbReference type="PROSITE" id="PS00409">
    <property type="entry name" value="PROKAR_NTER_METHYL"/>
    <property type="match status" value="1"/>
</dbReference>
<dbReference type="InterPro" id="IPR012902">
    <property type="entry name" value="N_methyl_site"/>
</dbReference>
<dbReference type="KEGG" id="sdyn:Mal52_14570"/>
<proteinExistence type="predicted"/>
<dbReference type="NCBIfam" id="TIGR04294">
    <property type="entry name" value="pre_pil_HX9DG"/>
    <property type="match status" value="1"/>
</dbReference>
<accession>A0A517ZKL0</accession>
<dbReference type="InterPro" id="IPR027558">
    <property type="entry name" value="Pre_pil_HX9DG_C"/>
</dbReference>
<dbReference type="AlphaFoldDB" id="A0A517ZKL0"/>
<keyword evidence="1" id="KW-0472">Membrane</keyword>
<dbReference type="InterPro" id="IPR011453">
    <property type="entry name" value="DUF1559"/>
</dbReference>
<gene>
    <name evidence="3" type="primary">xcpT_6</name>
    <name evidence="3" type="ORF">Mal52_14570</name>
</gene>
<keyword evidence="1" id="KW-1133">Transmembrane helix</keyword>
<dbReference type="PANTHER" id="PTHR30093">
    <property type="entry name" value="GENERAL SECRETION PATHWAY PROTEIN G"/>
    <property type="match status" value="1"/>
</dbReference>
<dbReference type="EMBL" id="CP036276">
    <property type="protein sequence ID" value="QDU42986.1"/>
    <property type="molecule type" value="Genomic_DNA"/>
</dbReference>
<dbReference type="Pfam" id="PF07596">
    <property type="entry name" value="SBP_bac_10"/>
    <property type="match status" value="1"/>
</dbReference>
<organism evidence="3 4">
    <name type="scientific">Symmachiella dynata</name>
    <dbReference type="NCBI Taxonomy" id="2527995"/>
    <lineage>
        <taxon>Bacteria</taxon>
        <taxon>Pseudomonadati</taxon>
        <taxon>Planctomycetota</taxon>
        <taxon>Planctomycetia</taxon>
        <taxon>Planctomycetales</taxon>
        <taxon>Planctomycetaceae</taxon>
        <taxon>Symmachiella</taxon>
    </lineage>
</organism>
<dbReference type="Proteomes" id="UP000319383">
    <property type="component" value="Chromosome"/>
</dbReference>
<name>A0A517ZKL0_9PLAN</name>
<dbReference type="SUPFAM" id="SSF54523">
    <property type="entry name" value="Pili subunits"/>
    <property type="match status" value="1"/>
</dbReference>
<keyword evidence="4" id="KW-1185">Reference proteome</keyword>
<sequence length="357" mass="38277">MKLSTGQRQSFPSHKNDVSKLARKSSGFTLIELLVVIAIIAILIALLLPAVQQAREAARRTQCKNNLKQLGVAMHNYHDVYLTFPPAYISTMAGQIGSRELGLYSWGAFLLPYIEQGNLFKQLNVGTVTLDQNLADPVIRGALQTPIPAFICPTDVGPELNNWENSGTAGRYNRLVTSDGTDRIAIAKSNYIMVTSTGNSTRPAVNDSPYGSFDGVGGQNSSVKIRDIIDGTSNTLAIGERAWQVGSIEMGAGTAVGFSVISSRMSDGILESGTAVMGIAYWGVNDTVSPFAAGHAARAFSSPHVGGIQFLLCDGSARFISENVDFKPHNVGSDGWLVDSTLERLFSRKDGDVLGEF</sequence>
<feature type="transmembrane region" description="Helical" evidence="1">
    <location>
        <begin position="30"/>
        <end position="51"/>
    </location>
</feature>
<dbReference type="Pfam" id="PF07963">
    <property type="entry name" value="N_methyl"/>
    <property type="match status" value="1"/>
</dbReference>
<dbReference type="Gene3D" id="3.30.700.10">
    <property type="entry name" value="Glycoprotein, Type 4 Pilin"/>
    <property type="match status" value="1"/>
</dbReference>
<dbReference type="RefSeq" id="WP_145374971.1">
    <property type="nucleotide sequence ID" value="NZ_CAXBED010000308.1"/>
</dbReference>
<evidence type="ECO:0000259" key="2">
    <source>
        <dbReference type="Pfam" id="PF07596"/>
    </source>
</evidence>
<dbReference type="NCBIfam" id="TIGR02532">
    <property type="entry name" value="IV_pilin_GFxxxE"/>
    <property type="match status" value="1"/>
</dbReference>
<evidence type="ECO:0000256" key="1">
    <source>
        <dbReference type="SAM" id="Phobius"/>
    </source>
</evidence>
<dbReference type="InterPro" id="IPR045584">
    <property type="entry name" value="Pilin-like"/>
</dbReference>
<protein>
    <submittedName>
        <fullName evidence="3">Type II secretion system protein G</fullName>
    </submittedName>
</protein>
<dbReference type="PANTHER" id="PTHR30093:SF2">
    <property type="entry name" value="TYPE II SECRETION SYSTEM PROTEIN H"/>
    <property type="match status" value="1"/>
</dbReference>
<reference evidence="3 4" key="1">
    <citation type="submission" date="2019-02" db="EMBL/GenBank/DDBJ databases">
        <title>Deep-cultivation of Planctomycetes and their phenomic and genomic characterization uncovers novel biology.</title>
        <authorList>
            <person name="Wiegand S."/>
            <person name="Jogler M."/>
            <person name="Boedeker C."/>
            <person name="Pinto D."/>
            <person name="Vollmers J."/>
            <person name="Rivas-Marin E."/>
            <person name="Kohn T."/>
            <person name="Peeters S.H."/>
            <person name="Heuer A."/>
            <person name="Rast P."/>
            <person name="Oberbeckmann S."/>
            <person name="Bunk B."/>
            <person name="Jeske O."/>
            <person name="Meyerdierks A."/>
            <person name="Storesund J.E."/>
            <person name="Kallscheuer N."/>
            <person name="Luecker S."/>
            <person name="Lage O.M."/>
            <person name="Pohl T."/>
            <person name="Merkel B.J."/>
            <person name="Hornburger P."/>
            <person name="Mueller R.-W."/>
            <person name="Bruemmer F."/>
            <person name="Labrenz M."/>
            <person name="Spormann A.M."/>
            <person name="Op den Camp H."/>
            <person name="Overmann J."/>
            <person name="Amann R."/>
            <person name="Jetten M.S.M."/>
            <person name="Mascher T."/>
            <person name="Medema M.H."/>
            <person name="Devos D.P."/>
            <person name="Kaster A.-K."/>
            <person name="Ovreas L."/>
            <person name="Rohde M."/>
            <person name="Galperin M.Y."/>
            <person name="Jogler C."/>
        </authorList>
    </citation>
    <scope>NUCLEOTIDE SEQUENCE [LARGE SCALE GENOMIC DNA]</scope>
    <source>
        <strain evidence="3 4">Mal52</strain>
    </source>
</reference>
<evidence type="ECO:0000313" key="3">
    <source>
        <dbReference type="EMBL" id="QDU42986.1"/>
    </source>
</evidence>
<evidence type="ECO:0000313" key="4">
    <source>
        <dbReference type="Proteomes" id="UP000319383"/>
    </source>
</evidence>
<keyword evidence="1" id="KW-0812">Transmembrane</keyword>